<evidence type="ECO:0000313" key="1">
    <source>
        <dbReference type="EMBL" id="RQM21418.1"/>
    </source>
</evidence>
<feature type="non-terminal residue" evidence="1">
    <location>
        <position position="1"/>
    </location>
</feature>
<evidence type="ECO:0000313" key="2">
    <source>
        <dbReference type="Proteomes" id="UP000284702"/>
    </source>
</evidence>
<organism evidence="1 2">
    <name type="scientific">Aphanomyces astaci</name>
    <name type="common">Crayfish plague agent</name>
    <dbReference type="NCBI Taxonomy" id="112090"/>
    <lineage>
        <taxon>Eukaryota</taxon>
        <taxon>Sar</taxon>
        <taxon>Stramenopiles</taxon>
        <taxon>Oomycota</taxon>
        <taxon>Saprolegniomycetes</taxon>
        <taxon>Saprolegniales</taxon>
        <taxon>Verrucalvaceae</taxon>
        <taxon>Aphanomyces</taxon>
    </lineage>
</organism>
<name>A0A425CWM3_APHAT</name>
<reference evidence="1" key="1">
    <citation type="submission" date="2018-07" db="EMBL/GenBank/DDBJ databases">
        <title>Annotation of Aphanomyces astaci genome assembly.</title>
        <authorList>
            <person name="Studholme D.J."/>
        </authorList>
    </citation>
    <scope>NUCLEOTIDE SEQUENCE [LARGE SCALE GENOMIC DNA]</scope>
    <source>
        <strain evidence="1">Pc</strain>
    </source>
</reference>
<dbReference type="EMBL" id="MZMZ02003549">
    <property type="protein sequence ID" value="RQM21418.1"/>
    <property type="molecule type" value="Genomic_DNA"/>
</dbReference>
<sequence length="54" mass="6162">YASIKRNTRGEALVPKQYNTFSTIGTCKSALKFLYKEANITMDEDLESRLKGLF</sequence>
<protein>
    <submittedName>
        <fullName evidence="1">Uncharacterized protein</fullName>
    </submittedName>
</protein>
<comment type="caution">
    <text evidence="1">The sequence shown here is derived from an EMBL/GenBank/DDBJ whole genome shotgun (WGS) entry which is preliminary data.</text>
</comment>
<dbReference type="AlphaFoldDB" id="A0A425CWM3"/>
<dbReference type="Proteomes" id="UP000284702">
    <property type="component" value="Unassembled WGS sequence"/>
</dbReference>
<accession>A0A425CWM3</accession>
<proteinExistence type="predicted"/>
<gene>
    <name evidence="1" type="ORF">B5M09_009992</name>
</gene>
<keyword evidence="2" id="KW-1185">Reference proteome</keyword>